<evidence type="ECO:0000256" key="1">
    <source>
        <dbReference type="ARBA" id="ARBA00004604"/>
    </source>
</evidence>
<dbReference type="GO" id="GO:0032040">
    <property type="term" value="C:small-subunit processome"/>
    <property type="evidence" value="ECO:0007669"/>
    <property type="project" value="InterPro"/>
</dbReference>
<comment type="function">
    <text evidence="6">Involved in nucleolar processing of pre-18S ribosomal RNA. Has a role in the nuclear export of 40S pre-ribosomal subunit to the cytoplasm.</text>
</comment>
<evidence type="ECO:0000256" key="5">
    <source>
        <dbReference type="ARBA" id="ARBA00023242"/>
    </source>
</evidence>
<accession>A0A0P7AJJ3</accession>
<feature type="compositionally biased region" description="Acidic residues" evidence="7">
    <location>
        <begin position="178"/>
        <end position="193"/>
    </location>
</feature>
<keyword evidence="4" id="KW-0698">rRNA processing</keyword>
<feature type="compositionally biased region" description="Acidic residues" evidence="7">
    <location>
        <begin position="373"/>
        <end position="383"/>
    </location>
</feature>
<feature type="region of interest" description="Disordered" evidence="7">
    <location>
        <begin position="422"/>
        <end position="470"/>
    </location>
</feature>
<organism evidence="8 9">
    <name type="scientific">Neonectria ditissima</name>
    <dbReference type="NCBI Taxonomy" id="78410"/>
    <lineage>
        <taxon>Eukaryota</taxon>
        <taxon>Fungi</taxon>
        <taxon>Dikarya</taxon>
        <taxon>Ascomycota</taxon>
        <taxon>Pezizomycotina</taxon>
        <taxon>Sordariomycetes</taxon>
        <taxon>Hypocreomycetidae</taxon>
        <taxon>Hypocreales</taxon>
        <taxon>Nectriaceae</taxon>
        <taxon>Neonectria</taxon>
    </lineage>
</organism>
<proteinExistence type="inferred from homology"/>
<feature type="region of interest" description="Disordered" evidence="7">
    <location>
        <begin position="67"/>
        <end position="100"/>
    </location>
</feature>
<evidence type="ECO:0000256" key="6">
    <source>
        <dbReference type="ARBA" id="ARBA00024695"/>
    </source>
</evidence>
<comment type="similarity">
    <text evidence="2">Belongs to the NOP14 family.</text>
</comment>
<name>A0A0P7AJJ3_9HYPO</name>
<comment type="subcellular location">
    <subcellularLocation>
        <location evidence="1">Nucleus</location>
        <location evidence="1">Nucleolus</location>
    </subcellularLocation>
</comment>
<dbReference type="EMBL" id="LKCW01000157">
    <property type="protein sequence ID" value="KPM37687.1"/>
    <property type="molecule type" value="Genomic_DNA"/>
</dbReference>
<feature type="compositionally biased region" description="Acidic residues" evidence="7">
    <location>
        <begin position="422"/>
        <end position="438"/>
    </location>
</feature>
<dbReference type="AlphaFoldDB" id="A0A0P7AJJ3"/>
<dbReference type="OrthoDB" id="441771at2759"/>
<evidence type="ECO:0000256" key="2">
    <source>
        <dbReference type="ARBA" id="ARBA00007466"/>
    </source>
</evidence>
<keyword evidence="3" id="KW-0690">Ribosome biogenesis</keyword>
<gene>
    <name evidence="8" type="ORF">AK830_g8879</name>
</gene>
<dbReference type="GO" id="GO:0030692">
    <property type="term" value="C:Noc4p-Nop14p complex"/>
    <property type="evidence" value="ECO:0007669"/>
    <property type="project" value="TreeGrafter"/>
</dbReference>
<evidence type="ECO:0000256" key="3">
    <source>
        <dbReference type="ARBA" id="ARBA00022517"/>
    </source>
</evidence>
<evidence type="ECO:0000256" key="7">
    <source>
        <dbReference type="SAM" id="MobiDB-lite"/>
    </source>
</evidence>
<dbReference type="PANTHER" id="PTHR23183">
    <property type="entry name" value="NOP14"/>
    <property type="match status" value="1"/>
</dbReference>
<dbReference type="Pfam" id="PF04147">
    <property type="entry name" value="Nop14"/>
    <property type="match status" value="1"/>
</dbReference>
<keyword evidence="9" id="KW-1185">Reference proteome</keyword>
<feature type="region of interest" description="Disordered" evidence="7">
    <location>
        <begin position="1"/>
        <end position="44"/>
    </location>
</feature>
<dbReference type="PANTHER" id="PTHR23183:SF0">
    <property type="entry name" value="NUCLEOLAR PROTEIN 14"/>
    <property type="match status" value="1"/>
</dbReference>
<comment type="caution">
    <text evidence="8">The sequence shown here is derived from an EMBL/GenBank/DDBJ whole genome shotgun (WGS) entry which is preliminary data.</text>
</comment>
<evidence type="ECO:0000313" key="9">
    <source>
        <dbReference type="Proteomes" id="UP000050424"/>
    </source>
</evidence>
<keyword evidence="5" id="KW-0539">Nucleus</keyword>
<sequence length="906" mass="102647">MAGSQLKRLKASLREQGIVGPQKSKKQKRSQAQDERARNDKRLHRGVVLEGIREQFNPFDLKHAARGPKFEVTTSRPTPTGMAGSIKGRPGQTKAASEARRRETLLVEMQRRNKVGGIVDRRFGENDPTMAPEDKMLERFAREKQRSHKKGSMFDLEDDEPSEGLTHMGKSLAFDGEARDDFEEDDLDEEYDSDTSVREMQRRKRIRDLAAAGDVDDDDNGEPERKKTKKEVMEEVIAKSKLHKYERQAAKEEDDDVRAELDKEFSNIHWLLSQGRQVPKPRAPEDGPVSTIAGVDRSAFEKDFDMQVKKLAQDKRAKPADRTKTDEEKVEEESQRLKELEDKRQRRMRGEEVSDSEGDAKADNYSKDHDFMDMDEEEEEEDFGLGGGLRSRPTATELGFDDEDDFLIDDDLVASGSDLELIESDDDSEVEGSEEEDDFTKGLLNEEEARNPVFEADSSTKASAIQKGDDEGLPYTFPCPQSCDEFQSVTAPYPSKSIPTIVQRIRALYHPKLDSRNKERLANFAAALVDFIAFPWDPTTSPSFSVLESVVRHIHSLAKMFPIEISKQFRQNIEEMSSERPLALQPGDLILLAAVGTVFPTSDHFHQVVTPSMLTISRYLGQKVPQQLSDFAIGTYLSILGVSYQKLAKRYVPEVINFSLNTLWALSPVATSKKLGSFPTHTAPVGVRAESTSKALLRKLNLSDCQGVDATGMQAKVLKVSILDTTVQVLGAAADAWAGKSSIIETFSQVVDVLKHLSSKACRSHLPSSLVERVEKLQTKLERMLQVAQLSRRPLELHYHKALAIKTFVPKFEETFDPDKHYDPDRERAELAKLKAEHKKERKGAMRELRKDANFMAREKLRVKKAKDEAYEKKYKRLVAEIQSEEGRESNIYEREKASRKRQKNR</sequence>
<protein>
    <submittedName>
        <fullName evidence="8">Putative nucleolar complex protein 14</fullName>
    </submittedName>
</protein>
<evidence type="ECO:0000313" key="8">
    <source>
        <dbReference type="EMBL" id="KPM37687.1"/>
    </source>
</evidence>
<feature type="compositionally biased region" description="Basic and acidic residues" evidence="7">
    <location>
        <begin position="31"/>
        <end position="40"/>
    </location>
</feature>
<dbReference type="GO" id="GO:0030490">
    <property type="term" value="P:maturation of SSU-rRNA"/>
    <property type="evidence" value="ECO:0007669"/>
    <property type="project" value="TreeGrafter"/>
</dbReference>
<dbReference type="InterPro" id="IPR007276">
    <property type="entry name" value="Nop14"/>
</dbReference>
<feature type="region of interest" description="Disordered" evidence="7">
    <location>
        <begin position="310"/>
        <end position="403"/>
    </location>
</feature>
<dbReference type="Proteomes" id="UP000050424">
    <property type="component" value="Unassembled WGS sequence"/>
</dbReference>
<feature type="compositionally biased region" description="Basic and acidic residues" evidence="7">
    <location>
        <begin position="222"/>
        <end position="232"/>
    </location>
</feature>
<feature type="compositionally biased region" description="Basic and acidic residues" evidence="7">
    <location>
        <begin position="310"/>
        <end position="372"/>
    </location>
</feature>
<evidence type="ECO:0000256" key="4">
    <source>
        <dbReference type="ARBA" id="ARBA00022552"/>
    </source>
</evidence>
<dbReference type="STRING" id="78410.A0A0P7AJJ3"/>
<feature type="region of interest" description="Disordered" evidence="7">
    <location>
        <begin position="141"/>
        <end position="232"/>
    </location>
</feature>
<reference evidence="8 9" key="1">
    <citation type="submission" date="2015-09" db="EMBL/GenBank/DDBJ databases">
        <title>Draft genome of a European isolate of the apple canker pathogen Neonectria ditissima.</title>
        <authorList>
            <person name="Gomez-Cortecero A."/>
            <person name="Harrison R.J."/>
            <person name="Armitage A.D."/>
        </authorList>
    </citation>
    <scope>NUCLEOTIDE SEQUENCE [LARGE SCALE GENOMIC DNA]</scope>
    <source>
        <strain evidence="8 9">R09/05</strain>
    </source>
</reference>